<accession>A0A1F6AB82</accession>
<comment type="caution">
    <text evidence="2">The sequence shown here is derived from an EMBL/GenBank/DDBJ whole genome shotgun (WGS) entry which is preliminary data.</text>
</comment>
<dbReference type="EMBL" id="MFJN01000012">
    <property type="protein sequence ID" value="OGG21971.1"/>
    <property type="molecule type" value="Genomic_DNA"/>
</dbReference>
<dbReference type="GO" id="GO:0016423">
    <property type="term" value="F:tRNA (guanine) methyltransferase activity"/>
    <property type="evidence" value="ECO:0007669"/>
    <property type="project" value="TreeGrafter"/>
</dbReference>
<dbReference type="Proteomes" id="UP000177092">
    <property type="component" value="Unassembled WGS sequence"/>
</dbReference>
<gene>
    <name evidence="2" type="ORF">A3D03_02180</name>
</gene>
<dbReference type="Pfam" id="PF01170">
    <property type="entry name" value="UPF0020"/>
    <property type="match status" value="1"/>
</dbReference>
<dbReference type="GO" id="GO:0030488">
    <property type="term" value="P:tRNA methylation"/>
    <property type="evidence" value="ECO:0007669"/>
    <property type="project" value="TreeGrafter"/>
</dbReference>
<protein>
    <recommendedName>
        <fullName evidence="1">Ribosomal RNA large subunit methyltransferase K/L-like methyltransferase domain-containing protein</fullName>
    </recommendedName>
</protein>
<dbReference type="PANTHER" id="PTHR14911">
    <property type="entry name" value="THUMP DOMAIN-CONTAINING"/>
    <property type="match status" value="1"/>
</dbReference>
<feature type="domain" description="Ribosomal RNA large subunit methyltransferase K/L-like methyltransferase" evidence="1">
    <location>
        <begin position="204"/>
        <end position="358"/>
    </location>
</feature>
<evidence type="ECO:0000313" key="3">
    <source>
        <dbReference type="Proteomes" id="UP000177092"/>
    </source>
</evidence>
<dbReference type="STRING" id="1798384.A3D03_02180"/>
<organism evidence="2 3">
    <name type="scientific">Candidatus Gottesmanbacteria bacterium RIFCSPHIGHO2_02_FULL_40_13</name>
    <dbReference type="NCBI Taxonomy" id="1798384"/>
    <lineage>
        <taxon>Bacteria</taxon>
        <taxon>Candidatus Gottesmaniibacteriota</taxon>
    </lineage>
</organism>
<dbReference type="SUPFAM" id="SSF53335">
    <property type="entry name" value="S-adenosyl-L-methionine-dependent methyltransferases"/>
    <property type="match status" value="1"/>
</dbReference>
<dbReference type="Gene3D" id="3.40.50.150">
    <property type="entry name" value="Vaccinia Virus protein VP39"/>
    <property type="match status" value="1"/>
</dbReference>
<dbReference type="InterPro" id="IPR029063">
    <property type="entry name" value="SAM-dependent_MTases_sf"/>
</dbReference>
<sequence length="423" mass="47879">MFKYFFVLGRNHVLSTAEALSVFAKLQLKFNIISLSEEILVIESAVKIDCDKLNNTFGGIIKIGQILDETGLDESENKFHSFFTADNLIGRYFSAATSKLHIGISLYDGGGDKKYLQILSRQLIGFNMQIKRSLGEKNLRVGFVRVKERILSSVSVVKNKLLSQGTEIVLIITPDKIFMGKTLVVQDFELFGRRDAGRPYLDKKSGIIPTKLARIMINLSGVAQDGALLDPFCGSGTIIQETVALGIKKVTGADISFRAVSDTEKNLDWFFRNFPHYKLSSYNIKLIQTDVSVISQKIPENSIDTIVTEPFLSPPIYQKPDIKLISQLQIQLADLYLKAFQEFHKLLKPKSSVIMIFPTFTTYDRIYFLEIVPKILNLGFSQMKFFPVDLTVRYNLKLTFRSTILYGGKTEFINREIVAFQKT</sequence>
<name>A0A1F6AB82_9BACT</name>
<dbReference type="InterPro" id="IPR000241">
    <property type="entry name" value="RlmKL-like_Mtase"/>
</dbReference>
<dbReference type="PANTHER" id="PTHR14911:SF13">
    <property type="entry name" value="TRNA (GUANINE(6)-N2)-METHYLTRANSFERASE THUMP3"/>
    <property type="match status" value="1"/>
</dbReference>
<dbReference type="CDD" id="cd02440">
    <property type="entry name" value="AdoMet_MTases"/>
    <property type="match status" value="1"/>
</dbReference>
<evidence type="ECO:0000313" key="2">
    <source>
        <dbReference type="EMBL" id="OGG21971.1"/>
    </source>
</evidence>
<evidence type="ECO:0000259" key="1">
    <source>
        <dbReference type="Pfam" id="PF01170"/>
    </source>
</evidence>
<dbReference type="AlphaFoldDB" id="A0A1F6AB82"/>
<proteinExistence type="predicted"/>
<reference evidence="2 3" key="1">
    <citation type="journal article" date="2016" name="Nat. Commun.">
        <title>Thousands of microbial genomes shed light on interconnected biogeochemical processes in an aquifer system.</title>
        <authorList>
            <person name="Anantharaman K."/>
            <person name="Brown C.T."/>
            <person name="Hug L.A."/>
            <person name="Sharon I."/>
            <person name="Castelle C.J."/>
            <person name="Probst A.J."/>
            <person name="Thomas B.C."/>
            <person name="Singh A."/>
            <person name="Wilkins M.J."/>
            <person name="Karaoz U."/>
            <person name="Brodie E.L."/>
            <person name="Williams K.H."/>
            <person name="Hubbard S.S."/>
            <person name="Banfield J.F."/>
        </authorList>
    </citation>
    <scope>NUCLEOTIDE SEQUENCE [LARGE SCALE GENOMIC DNA]</scope>
</reference>